<name>A0A6A6NQ51_9PEZI</name>
<dbReference type="PANTHER" id="PTHR46572:SF1">
    <property type="entry name" value="RHO1 GUANINE NUCLEOTIDE EXCHANGE FACTOR TUS1"/>
    <property type="match status" value="1"/>
</dbReference>
<dbReference type="Pfam" id="PF15405">
    <property type="entry name" value="PH_5"/>
    <property type="match status" value="1"/>
</dbReference>
<feature type="compositionally biased region" description="Basic and acidic residues" evidence="3">
    <location>
        <begin position="436"/>
        <end position="449"/>
    </location>
</feature>
<dbReference type="CDD" id="cd00160">
    <property type="entry name" value="RhoGEF"/>
    <property type="match status" value="1"/>
</dbReference>
<keyword evidence="2" id="KW-0344">Guanine-nucleotide releasing factor</keyword>
<evidence type="ECO:0000259" key="4">
    <source>
        <dbReference type="PROSITE" id="PS50010"/>
    </source>
</evidence>
<feature type="compositionally biased region" description="Pro residues" evidence="3">
    <location>
        <begin position="221"/>
        <end position="243"/>
    </location>
</feature>
<organism evidence="6 7">
    <name type="scientific">Lineolata rhizophorae</name>
    <dbReference type="NCBI Taxonomy" id="578093"/>
    <lineage>
        <taxon>Eukaryota</taxon>
        <taxon>Fungi</taxon>
        <taxon>Dikarya</taxon>
        <taxon>Ascomycota</taxon>
        <taxon>Pezizomycotina</taxon>
        <taxon>Dothideomycetes</taxon>
        <taxon>Dothideomycetes incertae sedis</taxon>
        <taxon>Lineolatales</taxon>
        <taxon>Lineolataceae</taxon>
        <taxon>Lineolata</taxon>
    </lineage>
</organism>
<dbReference type="InterPro" id="IPR057283">
    <property type="entry name" value="RGF3_WH"/>
</dbReference>
<feature type="compositionally biased region" description="Polar residues" evidence="3">
    <location>
        <begin position="117"/>
        <end position="127"/>
    </location>
</feature>
<dbReference type="PROSITE" id="PS50010">
    <property type="entry name" value="DH_2"/>
    <property type="match status" value="1"/>
</dbReference>
<feature type="compositionally biased region" description="Polar residues" evidence="3">
    <location>
        <begin position="412"/>
        <end position="421"/>
    </location>
</feature>
<feature type="compositionally biased region" description="Basic and acidic residues" evidence="3">
    <location>
        <begin position="343"/>
        <end position="357"/>
    </location>
</feature>
<dbReference type="InterPro" id="IPR041675">
    <property type="entry name" value="PH_5"/>
</dbReference>
<protein>
    <submittedName>
        <fullName evidence="6">CNH domain-containing protein</fullName>
    </submittedName>
</protein>
<dbReference type="InterPro" id="IPR035899">
    <property type="entry name" value="DBL_dom_sf"/>
</dbReference>
<dbReference type="PANTHER" id="PTHR46572">
    <property type="entry name" value="RHO1 GDP-GTP EXCHANGE PROTEIN 1-RELATED"/>
    <property type="match status" value="1"/>
</dbReference>
<dbReference type="SMART" id="SM00325">
    <property type="entry name" value="RhoGEF"/>
    <property type="match status" value="1"/>
</dbReference>
<feature type="compositionally biased region" description="Low complexity" evidence="3">
    <location>
        <begin position="84"/>
        <end position="95"/>
    </location>
</feature>
<proteinExistence type="predicted"/>
<dbReference type="InterPro" id="IPR001180">
    <property type="entry name" value="CNH_dom"/>
</dbReference>
<dbReference type="GO" id="GO:0005085">
    <property type="term" value="F:guanyl-nucleotide exchange factor activity"/>
    <property type="evidence" value="ECO:0007669"/>
    <property type="project" value="UniProtKB-KW"/>
</dbReference>
<dbReference type="Pfam" id="PF00780">
    <property type="entry name" value="CNH"/>
    <property type="match status" value="1"/>
</dbReference>
<feature type="region of interest" description="Disordered" evidence="3">
    <location>
        <begin position="167"/>
        <end position="577"/>
    </location>
</feature>
<feature type="compositionally biased region" description="Low complexity" evidence="3">
    <location>
        <begin position="102"/>
        <end position="116"/>
    </location>
</feature>
<gene>
    <name evidence="6" type="ORF">BDY21DRAFT_292207</name>
</gene>
<evidence type="ECO:0000313" key="7">
    <source>
        <dbReference type="Proteomes" id="UP000799766"/>
    </source>
</evidence>
<evidence type="ECO:0000313" key="6">
    <source>
        <dbReference type="EMBL" id="KAF2453930.1"/>
    </source>
</evidence>
<dbReference type="SMART" id="SM00233">
    <property type="entry name" value="PH"/>
    <property type="match status" value="1"/>
</dbReference>
<dbReference type="Pfam" id="PF23582">
    <property type="entry name" value="WHD_RGF3"/>
    <property type="match status" value="1"/>
</dbReference>
<feature type="compositionally biased region" description="Polar residues" evidence="3">
    <location>
        <begin position="542"/>
        <end position="563"/>
    </location>
</feature>
<evidence type="ECO:0000256" key="3">
    <source>
        <dbReference type="SAM" id="MobiDB-lite"/>
    </source>
</evidence>
<sequence>MSYNQNGQYYNSAAGYHQQQHHATSGYHHQQGGGYGLRRTSSFDNGDDAGFGAAADERRGSDRSNTIAGRQNDELFMGSMSPHGSGNVSSSGYSSDLHHHGSQSSQHQPQGPASPQTIGVSRTQSAASHAPYNPAAYVDASQRNAAGAGGAGAGYGAHPYSFSTGTYQSYGSPPAPQYQTPPLAQQPFAGGRSHHQSLPSPAALSARSSRHGSSNHVDRPLPSPGYPSDPSLPPTPGPPPPPHVQYSPQRVQSERHPQGRPLPGRPQNSDDALNYVNGPNGSPRIEVENSTSTLRGGHEQASQLPYPTEETGPNGFPTVPYEEYSTSDESDPEAAAGALAFEEAERQEQEDRARRESGQSALFSSYTSERPAEPASAGGGSDSDYAAHGFDIGAFGGGFEPHHLSYGANLVPAQTSMNGADSHSQPVSSSGSVQQRSRDASEASHRDPIHPFPPFQTGATTDVYGTGGLSEPTTHPRRLSFEDDDESGYTGGPEEIFFHPGPTNRPLPPPPPSSDGRPSPASPAWPQTYGRHYPSAPDAYSPSVTSTSATYVPRSQSLLSTGTGPPAAIPSRSKTDAEQYRIQQQQQQLRRSAMLNNGSTEALSPPSETVPIDLPAIPNKRFNPQKLTTADFRKCAEPWALSSIIAWMKFMTDGEAYLKEQAILDGLVALFTNKVPTMNVADAETLSAGVVEEMYKAGTLKREEEWLKFTNATMNGVLFQLTGTGCYAPMLHNFKTPGRCYSFHCQRTLKKIDLHAQPSVRQVEDWQTYYKIKKEDVEGVNKKEVERQNILHEIVQTEDNFMESCTVLQVLYRNSLLAAKPPVIAPKHVDGFIRDVFGRIDPVKKANEDFLLPQLKYRQQEQGPWIVGFSDIFREWIRKAKSAYIDYAAAFPRASFIVRLEAEKNMLFRSFLDNARNHKMSNKLSWDTYLKAPITRLQHYGLLLQTVLKRSVLDSEEKRNLAVAIEEIKVVTLECDTKVAEMQRKVDLQDLQTKLILRPGMQRVELNLDHLGRELIFKGDLQRAGGSRFNWVDIHALLFDHYLVMAKTITQKDAEGGTKHERYDVSRLPIPMDLLVLESANDEPVMKSSVKGIATARPSASNVPTARSSTSVGGGPGPLVHTNTSSSVNSMTTTSSGKSSLVASTVLEGPKDDKILYPFRIKHLGKETYTLYAPSAANRLEWSEKILEAKTKHAAALFAQNAEPFRLRVIADSAFAYDSGTAATNTRSVVIKGTPLDRAIDEVERLFQNSGRPGPICRAKVNCATAFMQPYGKHMVAVGTDYGVYLSEIDNPRGWSRAIPIQRVTQIAVLEEFSLMILISDKALIAYHLDVVCPVGGVPPGNDSARKAPQKLSGNRDVGFFATGKMKDRTLVFYKKREGISSTFKVLEPVFQKSTEKKSRLFRSGRTEFFREYDEFYIPTECFGMNLFHSSLAVSTSKGFEVLNLDKKHSWSVPDLKAPHVATIASRLAGQDPLGMFRLSDQEFLLCYEQCGVYVNKHGEVSRSVIMEFVGRARSAAVYGPYVLLFDPDFVEIRNAQNGRLRQVIAGRDVKCLDDALTGGTAGQRSIKISLQHPGLEKVQIVVELLLNEGQEE</sequence>
<feature type="compositionally biased region" description="Polar residues" evidence="3">
    <location>
        <begin position="167"/>
        <end position="183"/>
    </location>
</feature>
<dbReference type="InterPro" id="IPR001849">
    <property type="entry name" value="PH_domain"/>
</dbReference>
<dbReference type="Proteomes" id="UP000799766">
    <property type="component" value="Unassembled WGS sequence"/>
</dbReference>
<feature type="compositionally biased region" description="Low complexity" evidence="3">
    <location>
        <begin position="197"/>
        <end position="207"/>
    </location>
</feature>
<feature type="region of interest" description="Disordered" evidence="3">
    <location>
        <begin position="20"/>
        <end position="127"/>
    </location>
</feature>
<dbReference type="Gene3D" id="1.20.900.10">
    <property type="entry name" value="Dbl homology (DH) domain"/>
    <property type="match status" value="1"/>
</dbReference>
<dbReference type="SUPFAM" id="SSF48065">
    <property type="entry name" value="DBL homology domain (DH-domain)"/>
    <property type="match status" value="1"/>
</dbReference>
<feature type="region of interest" description="Disordered" evidence="3">
    <location>
        <begin position="598"/>
        <end position="617"/>
    </location>
</feature>
<evidence type="ECO:0000256" key="2">
    <source>
        <dbReference type="ARBA" id="ARBA00022658"/>
    </source>
</evidence>
<dbReference type="InterPro" id="IPR052233">
    <property type="entry name" value="Rho-type_GEFs"/>
</dbReference>
<feature type="compositionally biased region" description="Low complexity" evidence="3">
    <location>
        <begin position="422"/>
        <end position="435"/>
    </location>
</feature>
<dbReference type="Gene3D" id="2.30.29.30">
    <property type="entry name" value="Pleckstrin-homology domain (PH domain)/Phosphotyrosine-binding domain (PTB)"/>
    <property type="match status" value="1"/>
</dbReference>
<dbReference type="InterPro" id="IPR000219">
    <property type="entry name" value="DH_dom"/>
</dbReference>
<evidence type="ECO:0000259" key="5">
    <source>
        <dbReference type="PROSITE" id="PS50219"/>
    </source>
</evidence>
<keyword evidence="1" id="KW-0597">Phosphoprotein</keyword>
<dbReference type="EMBL" id="MU001694">
    <property type="protein sequence ID" value="KAF2453930.1"/>
    <property type="molecule type" value="Genomic_DNA"/>
</dbReference>
<evidence type="ECO:0000256" key="1">
    <source>
        <dbReference type="ARBA" id="ARBA00022553"/>
    </source>
</evidence>
<feature type="compositionally biased region" description="Polar residues" evidence="3">
    <location>
        <begin position="358"/>
        <end position="368"/>
    </location>
</feature>
<reference evidence="6" key="1">
    <citation type="journal article" date="2020" name="Stud. Mycol.">
        <title>101 Dothideomycetes genomes: a test case for predicting lifestyles and emergence of pathogens.</title>
        <authorList>
            <person name="Haridas S."/>
            <person name="Albert R."/>
            <person name="Binder M."/>
            <person name="Bloem J."/>
            <person name="Labutti K."/>
            <person name="Salamov A."/>
            <person name="Andreopoulos B."/>
            <person name="Baker S."/>
            <person name="Barry K."/>
            <person name="Bills G."/>
            <person name="Bluhm B."/>
            <person name="Cannon C."/>
            <person name="Castanera R."/>
            <person name="Culley D."/>
            <person name="Daum C."/>
            <person name="Ezra D."/>
            <person name="Gonzalez J."/>
            <person name="Henrissat B."/>
            <person name="Kuo A."/>
            <person name="Liang C."/>
            <person name="Lipzen A."/>
            <person name="Lutzoni F."/>
            <person name="Magnuson J."/>
            <person name="Mondo S."/>
            <person name="Nolan M."/>
            <person name="Ohm R."/>
            <person name="Pangilinan J."/>
            <person name="Park H.-J."/>
            <person name="Ramirez L."/>
            <person name="Alfaro M."/>
            <person name="Sun H."/>
            <person name="Tritt A."/>
            <person name="Yoshinaga Y."/>
            <person name="Zwiers L.-H."/>
            <person name="Turgeon B."/>
            <person name="Goodwin S."/>
            <person name="Spatafora J."/>
            <person name="Crous P."/>
            <person name="Grigoriev I."/>
        </authorList>
    </citation>
    <scope>NUCLEOTIDE SEQUENCE</scope>
    <source>
        <strain evidence="6">ATCC 16933</strain>
    </source>
</reference>
<dbReference type="Pfam" id="PF00621">
    <property type="entry name" value="RhoGEF"/>
    <property type="match status" value="1"/>
</dbReference>
<dbReference type="OrthoDB" id="660555at2759"/>
<dbReference type="SUPFAM" id="SSF50729">
    <property type="entry name" value="PH domain-like"/>
    <property type="match status" value="1"/>
</dbReference>
<keyword evidence="7" id="KW-1185">Reference proteome</keyword>
<dbReference type="InterPro" id="IPR011993">
    <property type="entry name" value="PH-like_dom_sf"/>
</dbReference>
<feature type="compositionally biased region" description="Pro residues" evidence="3">
    <location>
        <begin position="503"/>
        <end position="513"/>
    </location>
</feature>
<feature type="domain" description="CNH" evidence="5">
    <location>
        <begin position="1258"/>
        <end position="1560"/>
    </location>
</feature>
<dbReference type="PROSITE" id="PS50219">
    <property type="entry name" value="CNH"/>
    <property type="match status" value="1"/>
</dbReference>
<feature type="compositionally biased region" description="Polar residues" evidence="3">
    <location>
        <begin position="288"/>
        <end position="305"/>
    </location>
</feature>
<accession>A0A6A6NQ51</accession>
<dbReference type="SMART" id="SM00036">
    <property type="entry name" value="CNH"/>
    <property type="match status" value="1"/>
</dbReference>
<feature type="compositionally biased region" description="Polar residues" evidence="3">
    <location>
        <begin position="1098"/>
        <end position="1111"/>
    </location>
</feature>
<feature type="region of interest" description="Disordered" evidence="3">
    <location>
        <begin position="1096"/>
        <end position="1117"/>
    </location>
</feature>
<feature type="domain" description="DH" evidence="4">
    <location>
        <begin position="786"/>
        <end position="978"/>
    </location>
</feature>